<dbReference type="Pfam" id="PF19781">
    <property type="entry name" value="DUF6266"/>
    <property type="match status" value="1"/>
</dbReference>
<dbReference type="EMBL" id="CP014504">
    <property type="protein sequence ID" value="AMP99537.1"/>
    <property type="molecule type" value="Genomic_DNA"/>
</dbReference>
<sequence length="219" mass="24747">MAILQQGSLGVFTGKIGALVISKWKSKYVGKSTPKKSSKEATVLQLTQQAKFKIAGSFMRMFRSEVNFSFQKPPKNMTAMNYAMWYNLHHAIDGVYPDFTLNYSNVKLSKPADYSTEIDNGFNVAVTVEGKKMKVTWEEDELIDNDATAPTDRAYCFIYHPEKNISTVAPLYPQRSELALKVNLPGSFEGKIQVWLFFVSDDLKFVSETEHLGEFTISL</sequence>
<keyword evidence="2" id="KW-1185">Reference proteome</keyword>
<organism evidence="1 2">
    <name type="scientific">Pedobacter cryoconitis</name>
    <dbReference type="NCBI Taxonomy" id="188932"/>
    <lineage>
        <taxon>Bacteria</taxon>
        <taxon>Pseudomonadati</taxon>
        <taxon>Bacteroidota</taxon>
        <taxon>Sphingobacteriia</taxon>
        <taxon>Sphingobacteriales</taxon>
        <taxon>Sphingobacteriaceae</taxon>
        <taxon>Pedobacter</taxon>
    </lineage>
</organism>
<accession>A0A127VE64</accession>
<dbReference type="InterPro" id="IPR046233">
    <property type="entry name" value="DUF6266"/>
</dbReference>
<dbReference type="RefSeq" id="WP_068401792.1">
    <property type="nucleotide sequence ID" value="NZ_CP014504.1"/>
</dbReference>
<protein>
    <submittedName>
        <fullName evidence="1">Uncharacterized protein</fullName>
    </submittedName>
</protein>
<dbReference type="AlphaFoldDB" id="A0A127VE64"/>
<dbReference type="Proteomes" id="UP000071561">
    <property type="component" value="Chromosome"/>
</dbReference>
<evidence type="ECO:0000313" key="1">
    <source>
        <dbReference type="EMBL" id="AMP99537.1"/>
    </source>
</evidence>
<dbReference type="OrthoDB" id="665435at2"/>
<evidence type="ECO:0000313" key="2">
    <source>
        <dbReference type="Proteomes" id="UP000071561"/>
    </source>
</evidence>
<proteinExistence type="predicted"/>
<gene>
    <name evidence="1" type="ORF">AY601_2652</name>
</gene>
<reference evidence="1 2" key="1">
    <citation type="submission" date="2016-03" db="EMBL/GenBank/DDBJ databases">
        <title>Complete genome sequence of Pedobacter cryoconitis PAMC 27485.</title>
        <authorList>
            <person name="Lee J."/>
            <person name="Kim O.-S."/>
        </authorList>
    </citation>
    <scope>NUCLEOTIDE SEQUENCE [LARGE SCALE GENOMIC DNA]</scope>
    <source>
        <strain evidence="1 2">PAMC 27485</strain>
    </source>
</reference>
<dbReference type="KEGG" id="pcm:AY601_2652"/>
<dbReference type="PATRIC" id="fig|188932.3.peg.2764"/>
<name>A0A127VE64_9SPHI</name>